<protein>
    <submittedName>
        <fullName evidence="12">RNA polymerase sigma54 factor</fullName>
    </submittedName>
</protein>
<evidence type="ECO:0000259" key="10">
    <source>
        <dbReference type="Pfam" id="PF04552"/>
    </source>
</evidence>
<keyword evidence="3" id="KW-0808">Transferase</keyword>
<dbReference type="NCBIfam" id="TIGR02395">
    <property type="entry name" value="rpoN_sigma"/>
    <property type="match status" value="1"/>
</dbReference>
<dbReference type="GO" id="GO:0001216">
    <property type="term" value="F:DNA-binding transcription activator activity"/>
    <property type="evidence" value="ECO:0007669"/>
    <property type="project" value="InterPro"/>
</dbReference>
<gene>
    <name evidence="12" type="ORF">DPF_1729</name>
</gene>
<reference evidence="13" key="1">
    <citation type="submission" date="2016-06" db="EMBL/GenBank/DDBJ databases">
        <title>Draft genome sequence of Desulfoplanes formicivorans strain Pf12B.</title>
        <authorList>
            <person name="Watanabe M."/>
            <person name="Kojima H."/>
            <person name="Fukui M."/>
        </authorList>
    </citation>
    <scope>NUCLEOTIDE SEQUENCE [LARGE SCALE GENOMIC DNA]</scope>
    <source>
        <strain evidence="13">Pf12B</strain>
    </source>
</reference>
<keyword evidence="7" id="KW-0238">DNA-binding</keyword>
<comment type="caution">
    <text evidence="12">The sequence shown here is derived from an EMBL/GenBank/DDBJ whole genome shotgun (WGS) entry which is preliminary data.</text>
</comment>
<dbReference type="InterPro" id="IPR000394">
    <property type="entry name" value="RNA_pol_sigma_54"/>
</dbReference>
<keyword evidence="8" id="KW-0804">Transcription</keyword>
<evidence type="ECO:0000256" key="4">
    <source>
        <dbReference type="ARBA" id="ARBA00022695"/>
    </source>
</evidence>
<organism evidence="12 13">
    <name type="scientific">Desulfoplanes formicivorans</name>
    <dbReference type="NCBI Taxonomy" id="1592317"/>
    <lineage>
        <taxon>Bacteria</taxon>
        <taxon>Pseudomonadati</taxon>
        <taxon>Thermodesulfobacteriota</taxon>
        <taxon>Desulfovibrionia</taxon>
        <taxon>Desulfovibrionales</taxon>
        <taxon>Desulfoplanaceae</taxon>
        <taxon>Desulfoplanes</taxon>
    </lineage>
</organism>
<dbReference type="STRING" id="1592317.DPF_1729"/>
<sequence>MALELRQNLKLTQQLVMTPQLQQAIKLLQLSRVELLDVIQEELLENPMLDEQGQGENKSEQESNQEAETKGQDDKKELATEEKDFLKNAEWEDYLGDFSSTTRQVQGYESESLEEISSYEGRVSAKPSLEGHLLWQLHLSDIDEEDCRIGEMIIGSLTSSGYLAASVEDLAQQLGVSEETVERVLGVVQHFDPVGIAARTAKECLLIQLDAVDDHDPILRSLIEDHLEDIEQRRYKPLLRKFKLAKDDLKEYLDVITALDPLPGASYGSSTSVYVSPDAYVYKYDDDYIIVLNDDGLPKLQLNPFYMETMQGRTSKEDSSYLHEKMRAAQWLMKSLQQRQRTLFKVVESIVKFQHDFFDYGPTRLKPLILKDVAADIDMHESTVSRITTNKYLATPHGIFELKYFFNSALDLDDGTQVGSESVKVAIKKIIEGEDPKKPYSDEKISKMLKDILEVNIARRTVAKYRSALNIESSSRRKKFF</sequence>
<keyword evidence="6" id="KW-0731">Sigma factor</keyword>
<dbReference type="OrthoDB" id="9814402at2"/>
<name>A0A194AIF2_9BACT</name>
<feature type="domain" description="RNA polymerase sigma factor 54 DNA-binding" evidence="10">
    <location>
        <begin position="320"/>
        <end position="479"/>
    </location>
</feature>
<evidence type="ECO:0000256" key="3">
    <source>
        <dbReference type="ARBA" id="ARBA00022679"/>
    </source>
</evidence>
<dbReference type="PROSITE" id="PS00717">
    <property type="entry name" value="SIGMA54_1"/>
    <property type="match status" value="1"/>
</dbReference>
<evidence type="ECO:0000313" key="12">
    <source>
        <dbReference type="EMBL" id="GAU09010.1"/>
    </source>
</evidence>
<dbReference type="PANTHER" id="PTHR32248:SF4">
    <property type="entry name" value="RNA POLYMERASE SIGMA-54 FACTOR"/>
    <property type="match status" value="1"/>
</dbReference>
<dbReference type="GO" id="GO:0016779">
    <property type="term" value="F:nucleotidyltransferase activity"/>
    <property type="evidence" value="ECO:0007669"/>
    <property type="project" value="UniProtKB-KW"/>
</dbReference>
<dbReference type="AlphaFoldDB" id="A0A194AIF2"/>
<dbReference type="GO" id="GO:0000428">
    <property type="term" value="C:DNA-directed RNA polymerase complex"/>
    <property type="evidence" value="ECO:0007669"/>
    <property type="project" value="UniProtKB-KW"/>
</dbReference>
<dbReference type="Proteomes" id="UP000095200">
    <property type="component" value="Unassembled WGS sequence"/>
</dbReference>
<dbReference type="InterPro" id="IPR007046">
    <property type="entry name" value="RNA_pol_sigma_54_core-bd"/>
</dbReference>
<dbReference type="Pfam" id="PF04552">
    <property type="entry name" value="Sigma54_DBD"/>
    <property type="match status" value="1"/>
</dbReference>
<dbReference type="Pfam" id="PF04963">
    <property type="entry name" value="Sigma54_CBD"/>
    <property type="match status" value="1"/>
</dbReference>
<dbReference type="GO" id="GO:0016987">
    <property type="term" value="F:sigma factor activity"/>
    <property type="evidence" value="ECO:0007669"/>
    <property type="project" value="UniProtKB-KW"/>
</dbReference>
<keyword evidence="4" id="KW-0548">Nucleotidyltransferase</keyword>
<dbReference type="GO" id="GO:0003677">
    <property type="term" value="F:DNA binding"/>
    <property type="evidence" value="ECO:0007669"/>
    <property type="project" value="UniProtKB-KW"/>
</dbReference>
<dbReference type="GO" id="GO:0006352">
    <property type="term" value="P:DNA-templated transcription initiation"/>
    <property type="evidence" value="ECO:0007669"/>
    <property type="project" value="InterPro"/>
</dbReference>
<evidence type="ECO:0000256" key="9">
    <source>
        <dbReference type="SAM" id="MobiDB-lite"/>
    </source>
</evidence>
<dbReference type="Gene3D" id="1.10.10.60">
    <property type="entry name" value="Homeodomain-like"/>
    <property type="match status" value="1"/>
</dbReference>
<dbReference type="PIRSF" id="PIRSF000774">
    <property type="entry name" value="RpoN"/>
    <property type="match status" value="1"/>
</dbReference>
<dbReference type="Pfam" id="PF00309">
    <property type="entry name" value="Sigma54_AID"/>
    <property type="match status" value="1"/>
</dbReference>
<evidence type="ECO:0000256" key="1">
    <source>
        <dbReference type="ARBA" id="ARBA00008798"/>
    </source>
</evidence>
<feature type="compositionally biased region" description="Basic and acidic residues" evidence="9">
    <location>
        <begin position="57"/>
        <end position="77"/>
    </location>
</feature>
<evidence type="ECO:0000256" key="8">
    <source>
        <dbReference type="ARBA" id="ARBA00023163"/>
    </source>
</evidence>
<keyword evidence="2" id="KW-0240">DNA-directed RNA polymerase</keyword>
<evidence type="ECO:0000256" key="2">
    <source>
        <dbReference type="ARBA" id="ARBA00022478"/>
    </source>
</evidence>
<evidence type="ECO:0000256" key="6">
    <source>
        <dbReference type="ARBA" id="ARBA00023082"/>
    </source>
</evidence>
<dbReference type="PROSITE" id="PS50044">
    <property type="entry name" value="SIGMA54_3"/>
    <property type="match status" value="1"/>
</dbReference>
<evidence type="ECO:0000259" key="11">
    <source>
        <dbReference type="Pfam" id="PF04963"/>
    </source>
</evidence>
<evidence type="ECO:0000313" key="13">
    <source>
        <dbReference type="Proteomes" id="UP000095200"/>
    </source>
</evidence>
<dbReference type="PANTHER" id="PTHR32248">
    <property type="entry name" value="RNA POLYMERASE SIGMA-54 FACTOR"/>
    <property type="match status" value="1"/>
</dbReference>
<comment type="similarity">
    <text evidence="1">Belongs to the sigma-54 factor family.</text>
</comment>
<feature type="region of interest" description="Disordered" evidence="9">
    <location>
        <begin position="47"/>
        <end position="77"/>
    </location>
</feature>
<dbReference type="InterPro" id="IPR007634">
    <property type="entry name" value="RNA_pol_sigma_54_DNA-bd"/>
</dbReference>
<evidence type="ECO:0000256" key="7">
    <source>
        <dbReference type="ARBA" id="ARBA00023125"/>
    </source>
</evidence>
<accession>A0A194AIF2</accession>
<evidence type="ECO:0000256" key="5">
    <source>
        <dbReference type="ARBA" id="ARBA00023015"/>
    </source>
</evidence>
<dbReference type="EMBL" id="BDFE01000016">
    <property type="protein sequence ID" value="GAU09010.1"/>
    <property type="molecule type" value="Genomic_DNA"/>
</dbReference>
<keyword evidence="13" id="KW-1185">Reference proteome</keyword>
<dbReference type="Gene3D" id="1.10.10.1330">
    <property type="entry name" value="RNA polymerase sigma-54 factor, core-binding domain"/>
    <property type="match status" value="1"/>
</dbReference>
<proteinExistence type="inferred from homology"/>
<dbReference type="PROSITE" id="PS00718">
    <property type="entry name" value="SIGMA54_2"/>
    <property type="match status" value="1"/>
</dbReference>
<dbReference type="NCBIfam" id="NF009118">
    <property type="entry name" value="PRK12469.1"/>
    <property type="match status" value="1"/>
</dbReference>
<feature type="domain" description="RNA polymerase sigma factor 54 core-binding" evidence="11">
    <location>
        <begin position="119"/>
        <end position="306"/>
    </location>
</feature>
<dbReference type="RefSeq" id="WP_069859117.1">
    <property type="nucleotide sequence ID" value="NZ_BDFE01000016.1"/>
</dbReference>
<keyword evidence="5" id="KW-0805">Transcription regulation</keyword>
<dbReference type="InterPro" id="IPR038709">
    <property type="entry name" value="RpoN_core-bd_sf"/>
</dbReference>
<dbReference type="PRINTS" id="PR00045">
    <property type="entry name" value="SIGMA54FCT"/>
</dbReference>